<organism evidence="3 4">
    <name type="scientific">Bdellovibrio bacteriovorus</name>
    <dbReference type="NCBI Taxonomy" id="959"/>
    <lineage>
        <taxon>Bacteria</taxon>
        <taxon>Pseudomonadati</taxon>
        <taxon>Bdellovibrionota</taxon>
        <taxon>Bdellovibrionia</taxon>
        <taxon>Bdellovibrionales</taxon>
        <taxon>Pseudobdellovibrionaceae</taxon>
        <taxon>Bdellovibrio</taxon>
    </lineage>
</organism>
<dbReference type="GO" id="GO:0003677">
    <property type="term" value="F:DNA binding"/>
    <property type="evidence" value="ECO:0007669"/>
    <property type="project" value="UniProtKB-KW"/>
</dbReference>
<dbReference type="Proteomes" id="UP000075391">
    <property type="component" value="Unassembled WGS sequence"/>
</dbReference>
<dbReference type="InterPro" id="IPR050807">
    <property type="entry name" value="TransReg_Diox_bact_type"/>
</dbReference>
<dbReference type="OrthoDB" id="5296175at2"/>
<comment type="caution">
    <text evidence="3">The sequence shown here is derived from an EMBL/GenBank/DDBJ whole genome shotgun (WGS) entry which is preliminary data.</text>
</comment>
<dbReference type="CDD" id="cd00093">
    <property type="entry name" value="HTH_XRE"/>
    <property type="match status" value="1"/>
</dbReference>
<dbReference type="PANTHER" id="PTHR46797:SF1">
    <property type="entry name" value="METHYLPHOSPHONATE SYNTHASE"/>
    <property type="match status" value="1"/>
</dbReference>
<evidence type="ECO:0000313" key="3">
    <source>
        <dbReference type="EMBL" id="KYG70809.1"/>
    </source>
</evidence>
<dbReference type="GO" id="GO:0005829">
    <property type="term" value="C:cytosol"/>
    <property type="evidence" value="ECO:0007669"/>
    <property type="project" value="TreeGrafter"/>
</dbReference>
<dbReference type="InterPro" id="IPR001387">
    <property type="entry name" value="Cro/C1-type_HTH"/>
</dbReference>
<proteinExistence type="predicted"/>
<reference evidence="3 4" key="1">
    <citation type="submission" date="2016-03" db="EMBL/GenBank/DDBJ databases">
        <authorList>
            <person name="Ploux O."/>
        </authorList>
    </citation>
    <scope>NUCLEOTIDE SEQUENCE [LARGE SCALE GENOMIC DNA]</scope>
    <source>
        <strain evidence="3 4">BER2</strain>
    </source>
</reference>
<gene>
    <name evidence="3" type="ORF">AZI85_02445</name>
</gene>
<sequence length="103" mass="11874">MKKVGEFLKKSREARNLSQGDVSTHLGYNTPQFISNWERGLSLPPVTTLKSLAKLYKINADELFQMILEEHLEQTAESLRQKFEEENLKYSKQRKSRTALSGS</sequence>
<dbReference type="PROSITE" id="PS50943">
    <property type="entry name" value="HTH_CROC1"/>
    <property type="match status" value="1"/>
</dbReference>
<protein>
    <recommendedName>
        <fullName evidence="2">HTH cro/C1-type domain-containing protein</fullName>
    </recommendedName>
</protein>
<evidence type="ECO:0000259" key="2">
    <source>
        <dbReference type="PROSITE" id="PS50943"/>
    </source>
</evidence>
<dbReference type="Pfam" id="PF01381">
    <property type="entry name" value="HTH_3"/>
    <property type="match status" value="1"/>
</dbReference>
<dbReference type="RefSeq" id="WP_063242565.1">
    <property type="nucleotide sequence ID" value="NZ_CP168967.1"/>
</dbReference>
<dbReference type="PANTHER" id="PTHR46797">
    <property type="entry name" value="HTH-TYPE TRANSCRIPTIONAL REGULATOR"/>
    <property type="match status" value="1"/>
</dbReference>
<dbReference type="SMART" id="SM00530">
    <property type="entry name" value="HTH_XRE"/>
    <property type="match status" value="1"/>
</dbReference>
<dbReference type="AlphaFoldDB" id="A0A150WWM9"/>
<dbReference type="InterPro" id="IPR010982">
    <property type="entry name" value="Lambda_DNA-bd_dom_sf"/>
</dbReference>
<dbReference type="SUPFAM" id="SSF47413">
    <property type="entry name" value="lambda repressor-like DNA-binding domains"/>
    <property type="match status" value="1"/>
</dbReference>
<name>A0A150WWM9_BDEBC</name>
<keyword evidence="1" id="KW-0238">DNA-binding</keyword>
<evidence type="ECO:0000313" key="4">
    <source>
        <dbReference type="Proteomes" id="UP000075391"/>
    </source>
</evidence>
<evidence type="ECO:0000256" key="1">
    <source>
        <dbReference type="ARBA" id="ARBA00023125"/>
    </source>
</evidence>
<dbReference type="Gene3D" id="1.10.260.40">
    <property type="entry name" value="lambda repressor-like DNA-binding domains"/>
    <property type="match status" value="1"/>
</dbReference>
<feature type="domain" description="HTH cro/C1-type" evidence="2">
    <location>
        <begin position="8"/>
        <end position="63"/>
    </location>
</feature>
<dbReference type="EMBL" id="LUKF01000001">
    <property type="protein sequence ID" value="KYG70809.1"/>
    <property type="molecule type" value="Genomic_DNA"/>
</dbReference>
<accession>A0A150WWM9</accession>
<dbReference type="GO" id="GO:0003700">
    <property type="term" value="F:DNA-binding transcription factor activity"/>
    <property type="evidence" value="ECO:0007669"/>
    <property type="project" value="TreeGrafter"/>
</dbReference>